<keyword evidence="3" id="KW-1185">Reference proteome</keyword>
<comment type="caution">
    <text evidence="2">The sequence shown here is derived from an EMBL/GenBank/DDBJ whole genome shotgun (WGS) entry which is preliminary data.</text>
</comment>
<feature type="transmembrane region" description="Helical" evidence="1">
    <location>
        <begin position="6"/>
        <end position="23"/>
    </location>
</feature>
<name>A0A235BC79_9BACL</name>
<protein>
    <submittedName>
        <fullName evidence="2">Uncharacterized protein</fullName>
    </submittedName>
</protein>
<feature type="transmembrane region" description="Helical" evidence="1">
    <location>
        <begin position="30"/>
        <end position="52"/>
    </location>
</feature>
<evidence type="ECO:0000256" key="1">
    <source>
        <dbReference type="SAM" id="Phobius"/>
    </source>
</evidence>
<reference evidence="2 3" key="1">
    <citation type="submission" date="2017-07" db="EMBL/GenBank/DDBJ databases">
        <title>The genome sequence of Paludifilum halophilum highlights mechanisms for microbial adaptation to high salt environemnts.</title>
        <authorList>
            <person name="Belbahri L."/>
        </authorList>
    </citation>
    <scope>NUCLEOTIDE SEQUENCE [LARGE SCALE GENOMIC DNA]</scope>
    <source>
        <strain evidence="2 3">DSM 102817</strain>
    </source>
</reference>
<organism evidence="2 3">
    <name type="scientific">Paludifilum halophilum</name>
    <dbReference type="NCBI Taxonomy" id="1642702"/>
    <lineage>
        <taxon>Bacteria</taxon>
        <taxon>Bacillati</taxon>
        <taxon>Bacillota</taxon>
        <taxon>Bacilli</taxon>
        <taxon>Bacillales</taxon>
        <taxon>Thermoactinomycetaceae</taxon>
        <taxon>Paludifilum</taxon>
    </lineage>
</organism>
<dbReference type="RefSeq" id="WP_094262647.1">
    <property type="nucleotide sequence ID" value="NZ_NOWF01000001.1"/>
</dbReference>
<accession>A0A235BC79</accession>
<dbReference type="EMBL" id="NOWF01000001">
    <property type="protein sequence ID" value="OYD09547.1"/>
    <property type="molecule type" value="Genomic_DNA"/>
</dbReference>
<proteinExistence type="predicted"/>
<dbReference type="OrthoDB" id="1730091at2"/>
<dbReference type="NCBIfam" id="NF041644">
    <property type="entry name" value="CBO0543_fam"/>
    <property type="match status" value="1"/>
</dbReference>
<feature type="transmembrane region" description="Helical" evidence="1">
    <location>
        <begin position="119"/>
        <end position="137"/>
    </location>
</feature>
<dbReference type="InterPro" id="IPR048147">
    <property type="entry name" value="CBO0543-like"/>
</dbReference>
<evidence type="ECO:0000313" key="3">
    <source>
        <dbReference type="Proteomes" id="UP000215459"/>
    </source>
</evidence>
<sequence>MVFIFWLIIWWLIGLLLIHWKEWRRGYSTALAASLGSFLLDAAFVSGGFWGYEDPLLPGLWPHITLNLGIYPIGAWIYIQRYPDRILHQVRWILLGTVILLAVELNLHQLGRMYYEHGWNMGLSALANVLLLILLRLHDRWVEGRKPPLNTTDRNL</sequence>
<keyword evidence="1" id="KW-0472">Membrane</keyword>
<feature type="transmembrane region" description="Helical" evidence="1">
    <location>
        <begin position="90"/>
        <end position="107"/>
    </location>
</feature>
<feature type="transmembrane region" description="Helical" evidence="1">
    <location>
        <begin position="58"/>
        <end position="78"/>
    </location>
</feature>
<keyword evidence="1" id="KW-0812">Transmembrane</keyword>
<keyword evidence="1" id="KW-1133">Transmembrane helix</keyword>
<dbReference type="Proteomes" id="UP000215459">
    <property type="component" value="Unassembled WGS sequence"/>
</dbReference>
<gene>
    <name evidence="2" type="ORF">CHM34_00575</name>
</gene>
<dbReference type="AlphaFoldDB" id="A0A235BC79"/>
<evidence type="ECO:0000313" key="2">
    <source>
        <dbReference type="EMBL" id="OYD09547.1"/>
    </source>
</evidence>